<dbReference type="AlphaFoldDB" id="A0A7D9HRP3"/>
<keyword evidence="2" id="KW-1185">Reference proteome</keyword>
<evidence type="ECO:0000313" key="1">
    <source>
        <dbReference type="EMBL" id="CAB3991580.1"/>
    </source>
</evidence>
<sequence length="90" mass="10513">MAKIVLGIPRTRNNRDIMIGGVDLADHDKNLKMVLGRLVAYLFRYIHRFSGICEPLRRLAKANTKFEWDPETQRAFDDLKTALTTEQYQF</sequence>
<dbReference type="Gene3D" id="3.30.70.270">
    <property type="match status" value="1"/>
</dbReference>
<comment type="caution">
    <text evidence="1">The sequence shown here is derived from an EMBL/GenBank/DDBJ whole genome shotgun (WGS) entry which is preliminary data.</text>
</comment>
<dbReference type="InterPro" id="IPR043128">
    <property type="entry name" value="Rev_trsase/Diguanyl_cyclase"/>
</dbReference>
<reference evidence="1" key="1">
    <citation type="submission" date="2020-04" db="EMBL/GenBank/DDBJ databases">
        <authorList>
            <person name="Alioto T."/>
            <person name="Alioto T."/>
            <person name="Gomez Garrido J."/>
        </authorList>
    </citation>
    <scope>NUCLEOTIDE SEQUENCE</scope>
    <source>
        <strain evidence="1">A484AB</strain>
    </source>
</reference>
<organism evidence="1 2">
    <name type="scientific">Paramuricea clavata</name>
    <name type="common">Red gorgonian</name>
    <name type="synonym">Violescent sea-whip</name>
    <dbReference type="NCBI Taxonomy" id="317549"/>
    <lineage>
        <taxon>Eukaryota</taxon>
        <taxon>Metazoa</taxon>
        <taxon>Cnidaria</taxon>
        <taxon>Anthozoa</taxon>
        <taxon>Octocorallia</taxon>
        <taxon>Malacalcyonacea</taxon>
        <taxon>Plexauridae</taxon>
        <taxon>Paramuricea</taxon>
    </lineage>
</organism>
<gene>
    <name evidence="1" type="ORF">PACLA_8A019782</name>
</gene>
<dbReference type="InterPro" id="IPR043502">
    <property type="entry name" value="DNA/RNA_pol_sf"/>
</dbReference>
<dbReference type="SUPFAM" id="SSF56672">
    <property type="entry name" value="DNA/RNA polymerases"/>
    <property type="match status" value="1"/>
</dbReference>
<accession>A0A7D9HRP3</accession>
<protein>
    <submittedName>
        <fullName evidence="1">Uncharacterized protein</fullName>
    </submittedName>
</protein>
<dbReference type="Proteomes" id="UP001152795">
    <property type="component" value="Unassembled WGS sequence"/>
</dbReference>
<name>A0A7D9HRP3_PARCT</name>
<dbReference type="OrthoDB" id="8052860at2759"/>
<proteinExistence type="predicted"/>
<dbReference type="EMBL" id="CACRXK020001879">
    <property type="protein sequence ID" value="CAB3991580.1"/>
    <property type="molecule type" value="Genomic_DNA"/>
</dbReference>
<evidence type="ECO:0000313" key="2">
    <source>
        <dbReference type="Proteomes" id="UP001152795"/>
    </source>
</evidence>